<dbReference type="OrthoDB" id="2392499at2759"/>
<dbReference type="EMBL" id="CAJVPL010002400">
    <property type="protein sequence ID" value="CAG8609276.1"/>
    <property type="molecule type" value="Genomic_DNA"/>
</dbReference>
<dbReference type="Proteomes" id="UP000789831">
    <property type="component" value="Unassembled WGS sequence"/>
</dbReference>
<feature type="non-terminal residue" evidence="1">
    <location>
        <position position="85"/>
    </location>
</feature>
<evidence type="ECO:0000313" key="2">
    <source>
        <dbReference type="Proteomes" id="UP000789831"/>
    </source>
</evidence>
<keyword evidence="2" id="KW-1185">Reference proteome</keyword>
<gene>
    <name evidence="1" type="ORF">AGERDE_LOCUS9508</name>
</gene>
<comment type="caution">
    <text evidence="1">The sequence shown here is derived from an EMBL/GenBank/DDBJ whole genome shotgun (WGS) entry which is preliminary data.</text>
</comment>
<proteinExistence type="predicted"/>
<name>A0A9N9GKY6_9GLOM</name>
<reference evidence="1" key="1">
    <citation type="submission" date="2021-06" db="EMBL/GenBank/DDBJ databases">
        <authorList>
            <person name="Kallberg Y."/>
            <person name="Tangrot J."/>
            <person name="Rosling A."/>
        </authorList>
    </citation>
    <scope>NUCLEOTIDE SEQUENCE</scope>
    <source>
        <strain evidence="1">MT106</strain>
    </source>
</reference>
<accession>A0A9N9GKY6</accession>
<protein>
    <submittedName>
        <fullName evidence="1">8640_t:CDS:1</fullName>
    </submittedName>
</protein>
<sequence length="85" mass="9661">MNSQDPEINTSNTSLNNVLFFDNFDYVPNDYDVKDIKSMNMTTESLVSESVITETHALTKVDKNENIILLKNIDIDTKTDSNETL</sequence>
<dbReference type="AlphaFoldDB" id="A0A9N9GKY6"/>
<evidence type="ECO:0000313" key="1">
    <source>
        <dbReference type="EMBL" id="CAG8609276.1"/>
    </source>
</evidence>
<organism evidence="1 2">
    <name type="scientific">Ambispora gerdemannii</name>
    <dbReference type="NCBI Taxonomy" id="144530"/>
    <lineage>
        <taxon>Eukaryota</taxon>
        <taxon>Fungi</taxon>
        <taxon>Fungi incertae sedis</taxon>
        <taxon>Mucoromycota</taxon>
        <taxon>Glomeromycotina</taxon>
        <taxon>Glomeromycetes</taxon>
        <taxon>Archaeosporales</taxon>
        <taxon>Ambisporaceae</taxon>
        <taxon>Ambispora</taxon>
    </lineage>
</organism>